<dbReference type="SMART" id="SM00066">
    <property type="entry name" value="GAL4"/>
    <property type="match status" value="1"/>
</dbReference>
<dbReference type="Pfam" id="PF11951">
    <property type="entry name" value="Fungal_trans_2"/>
    <property type="match status" value="1"/>
</dbReference>
<keyword evidence="5" id="KW-1185">Reference proteome</keyword>
<dbReference type="InterPro" id="IPR021858">
    <property type="entry name" value="Fun_TF"/>
</dbReference>
<dbReference type="EMBL" id="JAVHJO010000003">
    <property type="protein sequence ID" value="KAK6541929.1"/>
    <property type="molecule type" value="Genomic_DNA"/>
</dbReference>
<dbReference type="PANTHER" id="PTHR47784:SF5">
    <property type="entry name" value="STEROL UPTAKE CONTROL PROTEIN 2"/>
    <property type="match status" value="1"/>
</dbReference>
<dbReference type="AlphaFoldDB" id="A0AAV9XII4"/>
<proteinExistence type="predicted"/>
<dbReference type="Proteomes" id="UP001365542">
    <property type="component" value="Unassembled WGS sequence"/>
</dbReference>
<keyword evidence="1" id="KW-0539">Nucleus</keyword>
<evidence type="ECO:0000256" key="2">
    <source>
        <dbReference type="SAM" id="MobiDB-lite"/>
    </source>
</evidence>
<dbReference type="Pfam" id="PF00172">
    <property type="entry name" value="Zn_clus"/>
    <property type="match status" value="1"/>
</dbReference>
<organism evidence="4 5">
    <name type="scientific">Orbilia ellipsospora</name>
    <dbReference type="NCBI Taxonomy" id="2528407"/>
    <lineage>
        <taxon>Eukaryota</taxon>
        <taxon>Fungi</taxon>
        <taxon>Dikarya</taxon>
        <taxon>Ascomycota</taxon>
        <taxon>Pezizomycotina</taxon>
        <taxon>Orbiliomycetes</taxon>
        <taxon>Orbiliales</taxon>
        <taxon>Orbiliaceae</taxon>
        <taxon>Orbilia</taxon>
    </lineage>
</organism>
<protein>
    <recommendedName>
        <fullName evidence="3">Zn(2)-C6 fungal-type domain-containing protein</fullName>
    </recommendedName>
</protein>
<dbReference type="Gene3D" id="4.10.240.10">
    <property type="entry name" value="Zn(2)-C6 fungal-type DNA-binding domain"/>
    <property type="match status" value="1"/>
</dbReference>
<dbReference type="PROSITE" id="PS00463">
    <property type="entry name" value="ZN2_CY6_FUNGAL_1"/>
    <property type="match status" value="1"/>
</dbReference>
<dbReference type="SUPFAM" id="SSF57701">
    <property type="entry name" value="Zn2/Cys6 DNA-binding domain"/>
    <property type="match status" value="1"/>
</dbReference>
<dbReference type="PROSITE" id="PS50048">
    <property type="entry name" value="ZN2_CY6_FUNGAL_2"/>
    <property type="match status" value="1"/>
</dbReference>
<gene>
    <name evidence="4" type="ORF">TWF694_007704</name>
</gene>
<reference evidence="4 5" key="1">
    <citation type="submission" date="2019-10" db="EMBL/GenBank/DDBJ databases">
        <authorList>
            <person name="Palmer J.M."/>
        </authorList>
    </citation>
    <scope>NUCLEOTIDE SEQUENCE [LARGE SCALE GENOMIC DNA]</scope>
    <source>
        <strain evidence="4 5">TWF694</strain>
    </source>
</reference>
<dbReference type="InterPro" id="IPR036864">
    <property type="entry name" value="Zn2-C6_fun-type_DNA-bd_sf"/>
</dbReference>
<dbReference type="InterPro" id="IPR053157">
    <property type="entry name" value="Sterol_Uptake_Regulator"/>
</dbReference>
<evidence type="ECO:0000313" key="4">
    <source>
        <dbReference type="EMBL" id="KAK6541929.1"/>
    </source>
</evidence>
<dbReference type="PANTHER" id="PTHR47784">
    <property type="entry name" value="STEROL UPTAKE CONTROL PROTEIN 2"/>
    <property type="match status" value="1"/>
</dbReference>
<dbReference type="GO" id="GO:0008270">
    <property type="term" value="F:zinc ion binding"/>
    <property type="evidence" value="ECO:0007669"/>
    <property type="project" value="InterPro"/>
</dbReference>
<feature type="compositionally biased region" description="Polar residues" evidence="2">
    <location>
        <begin position="140"/>
        <end position="153"/>
    </location>
</feature>
<dbReference type="GO" id="GO:0001228">
    <property type="term" value="F:DNA-binding transcription activator activity, RNA polymerase II-specific"/>
    <property type="evidence" value="ECO:0007669"/>
    <property type="project" value="TreeGrafter"/>
</dbReference>
<feature type="region of interest" description="Disordered" evidence="2">
    <location>
        <begin position="26"/>
        <end position="46"/>
    </location>
</feature>
<dbReference type="InterPro" id="IPR001138">
    <property type="entry name" value="Zn2Cys6_DnaBD"/>
</dbReference>
<name>A0AAV9XII4_9PEZI</name>
<evidence type="ECO:0000256" key="1">
    <source>
        <dbReference type="ARBA" id="ARBA00023242"/>
    </source>
</evidence>
<feature type="region of interest" description="Disordered" evidence="2">
    <location>
        <begin position="124"/>
        <end position="161"/>
    </location>
</feature>
<evidence type="ECO:0000259" key="3">
    <source>
        <dbReference type="PROSITE" id="PS50048"/>
    </source>
</evidence>
<sequence>MEGVDPDFATFNDILDVPVQFQAQAPSPISSDYSSGHNAVSHSNSGSDFELDIELINAPSSSSAVASSVRSRHPRGRDAVIKQAHRRTHRKSRMGCGMCKTRKVKCDEGKPRCGNCMDRNETCIYPNPTQFRQHKPGTFRGTSNGKNSSDSDPTTPPEVYDDGEFDEILPRVGLEYTANRVIKVDISPHFALVPGRPGRPTNESKLIHHWITVTCSGIRFPNRSSTAELMREAIPQLAASHPFLQDALLACASVHLLDRSSGEPQSLVGSTSEKYFNKALRQFQQILAHPDKTKANIEAVFAASMMIALWNGMNAFHHSNKEDFYDDFVRFFVMSQGPKTVGVNYWPDLCGTRTRHLIEQREGATVIDAEISEFLRNERLMLINSKVKEGLDEEVADPAIREVYMNTMGLIEWVHAALLIPERTIAELAGRVNTFPTMCPGAFVGLLAKRDERAIAIVAHYMATACKVDNYSWFLAGGKMKRYIRVLCGMVKRKEWVVWPLITIGDSWTSVLLQVDGRQDEAIQSIASQISGTTATQPTVPMI</sequence>
<dbReference type="CDD" id="cd00067">
    <property type="entry name" value="GAL4"/>
    <property type="match status" value="1"/>
</dbReference>
<comment type="caution">
    <text evidence="4">The sequence shown here is derived from an EMBL/GenBank/DDBJ whole genome shotgun (WGS) entry which is preliminary data.</text>
</comment>
<feature type="domain" description="Zn(2)-C6 fungal-type" evidence="3">
    <location>
        <begin position="95"/>
        <end position="125"/>
    </location>
</feature>
<evidence type="ECO:0000313" key="5">
    <source>
        <dbReference type="Proteomes" id="UP001365542"/>
    </source>
</evidence>
<feature type="region of interest" description="Disordered" evidence="2">
    <location>
        <begin position="61"/>
        <end position="87"/>
    </location>
</feature>
<accession>A0AAV9XII4</accession>